<dbReference type="Proteomes" id="UP000640052">
    <property type="component" value="Unassembled WGS sequence"/>
</dbReference>
<evidence type="ECO:0000259" key="3">
    <source>
        <dbReference type="Pfam" id="PF00656"/>
    </source>
</evidence>
<evidence type="ECO:0000256" key="2">
    <source>
        <dbReference type="SAM" id="Phobius"/>
    </source>
</evidence>
<keyword evidence="5" id="KW-1185">Reference proteome</keyword>
<feature type="transmembrane region" description="Helical" evidence="2">
    <location>
        <begin position="416"/>
        <end position="436"/>
    </location>
</feature>
<protein>
    <recommendedName>
        <fullName evidence="3">Peptidase C14 caspase domain-containing protein</fullName>
    </recommendedName>
</protein>
<reference evidence="4" key="1">
    <citation type="submission" date="2021-01" db="EMBL/GenBank/DDBJ databases">
        <title>Whole genome shotgun sequence of Acrocarpospora phusangensis NBRC 108782.</title>
        <authorList>
            <person name="Komaki H."/>
            <person name="Tamura T."/>
        </authorList>
    </citation>
    <scope>NUCLEOTIDE SEQUENCE</scope>
    <source>
        <strain evidence="4">NBRC 108782</strain>
    </source>
</reference>
<evidence type="ECO:0000313" key="5">
    <source>
        <dbReference type="Proteomes" id="UP000640052"/>
    </source>
</evidence>
<feature type="transmembrane region" description="Helical" evidence="2">
    <location>
        <begin position="383"/>
        <end position="404"/>
    </location>
</feature>
<comment type="caution">
    <text evidence="4">The sequence shown here is derived from an EMBL/GenBank/DDBJ whole genome shotgun (WGS) entry which is preliminary data.</text>
</comment>
<evidence type="ECO:0000313" key="4">
    <source>
        <dbReference type="EMBL" id="GIH27574.1"/>
    </source>
</evidence>
<dbReference type="NCBIfam" id="NF047832">
    <property type="entry name" value="caspase_w_EACC1"/>
    <property type="match status" value="1"/>
</dbReference>
<dbReference type="InterPro" id="IPR011600">
    <property type="entry name" value="Pept_C14_caspase"/>
</dbReference>
<keyword evidence="2" id="KW-1133">Transmembrane helix</keyword>
<dbReference type="GO" id="GO:0004197">
    <property type="term" value="F:cysteine-type endopeptidase activity"/>
    <property type="evidence" value="ECO:0007669"/>
    <property type="project" value="InterPro"/>
</dbReference>
<keyword evidence="2" id="KW-0812">Transmembrane</keyword>
<gene>
    <name evidence="4" type="ORF">Aph01nite_58840</name>
</gene>
<dbReference type="AlphaFoldDB" id="A0A919UN51"/>
<organism evidence="4 5">
    <name type="scientific">Acrocarpospora phusangensis</name>
    <dbReference type="NCBI Taxonomy" id="1070424"/>
    <lineage>
        <taxon>Bacteria</taxon>
        <taxon>Bacillati</taxon>
        <taxon>Actinomycetota</taxon>
        <taxon>Actinomycetes</taxon>
        <taxon>Streptosporangiales</taxon>
        <taxon>Streptosporangiaceae</taxon>
        <taxon>Acrocarpospora</taxon>
    </lineage>
</organism>
<dbReference type="GO" id="GO:0006508">
    <property type="term" value="P:proteolysis"/>
    <property type="evidence" value="ECO:0007669"/>
    <property type="project" value="InterPro"/>
</dbReference>
<dbReference type="Pfam" id="PF00656">
    <property type="entry name" value="Peptidase_C14"/>
    <property type="match status" value="1"/>
</dbReference>
<proteinExistence type="predicted"/>
<dbReference type="EMBL" id="BOOA01000058">
    <property type="protein sequence ID" value="GIH27574.1"/>
    <property type="molecule type" value="Genomic_DNA"/>
</dbReference>
<dbReference type="Gene3D" id="3.40.50.1460">
    <property type="match status" value="1"/>
</dbReference>
<feature type="domain" description="Peptidase C14 caspase" evidence="3">
    <location>
        <begin position="20"/>
        <end position="175"/>
    </location>
</feature>
<keyword evidence="2" id="KW-0472">Membrane</keyword>
<sequence>MPNHGSPAMTVDPAGLPGSHAILIGVSTYQDRHLPDIPAAANSLRQLEAVLTDPRLCGWPADQVTVLADPSDSRAVAVRIRRLAQDTTGVLLLYYVGHGAITPGGELCLTVADTDAEAPDLTGVEYARVRAAFHDSPAQVKAAILDCCYSGRAIETLAGEADVVADHTDIRGVYTLTASDLAAHVPPPGEQSHACTSFTGELVDLIRTGIPGQGDPLTLGGLYLDLRRRLRARELPAPNQRGTDTAHGFAFTRNAASGRTGPPSAHGRLPLPPRRSVPPVVEYHQRAPDNAAAAGKYESWIGAGLVTGGLGAAFGVFESVQFWRSIVPGSPESENTLATAIWTFASVIMIGCGAAMLAYGAAWRPAAPAGFRPAYRSRLAGGAAALAGGALIAVIIAGALIVGLQTGGLDQYSFHFTHLLVPMWLIGMSANGWNGLAEYVRGLPRLIVDAKGVTAVTIRSGWITIPWSGVRDVDLSLVGSSLSLVVRLSGGPPSPESREAQLWNADLQALVLNGFDPLRGRHDRILTAFRHHMP</sequence>
<feature type="region of interest" description="Disordered" evidence="1">
    <location>
        <begin position="254"/>
        <end position="273"/>
    </location>
</feature>
<feature type="transmembrane region" description="Helical" evidence="2">
    <location>
        <begin position="340"/>
        <end position="362"/>
    </location>
</feature>
<evidence type="ECO:0000256" key="1">
    <source>
        <dbReference type="SAM" id="MobiDB-lite"/>
    </source>
</evidence>
<accession>A0A919UN51</accession>
<name>A0A919UN51_9ACTN</name>